<dbReference type="Gene3D" id="3.90.550.10">
    <property type="entry name" value="Spore Coat Polysaccharide Biosynthesis Protein SpsA, Chain A"/>
    <property type="match status" value="1"/>
</dbReference>
<organism evidence="9 10">
    <name type="scientific">Sanguibacter inulinus</name>
    <dbReference type="NCBI Taxonomy" id="60922"/>
    <lineage>
        <taxon>Bacteria</taxon>
        <taxon>Bacillati</taxon>
        <taxon>Actinomycetota</taxon>
        <taxon>Actinomycetes</taxon>
        <taxon>Micrococcales</taxon>
        <taxon>Sanguibacteraceae</taxon>
        <taxon>Sanguibacter</taxon>
    </lineage>
</organism>
<dbReference type="PANTHER" id="PTHR32125:SF4">
    <property type="entry name" value="2-C-METHYL-D-ERYTHRITOL 4-PHOSPHATE CYTIDYLYLTRANSFERASE, CHLOROPLASTIC"/>
    <property type="match status" value="1"/>
</dbReference>
<dbReference type="InterPro" id="IPR029044">
    <property type="entry name" value="Nucleotide-diphossugar_trans"/>
</dbReference>
<feature type="compositionally biased region" description="Polar residues" evidence="8">
    <location>
        <begin position="256"/>
        <end position="267"/>
    </location>
</feature>
<accession>A0A853EZS6</accession>
<dbReference type="GO" id="GO:0050518">
    <property type="term" value="F:2-C-methyl-D-erythritol 4-phosphate cytidylyltransferase activity"/>
    <property type="evidence" value="ECO:0007669"/>
    <property type="project" value="UniProtKB-UniRule"/>
</dbReference>
<dbReference type="RefSeq" id="WP_179913738.1">
    <property type="nucleotide sequence ID" value="NZ_JACBYE010000030.1"/>
</dbReference>
<keyword evidence="6 7" id="KW-0414">Isoprene biosynthesis</keyword>
<evidence type="ECO:0000256" key="2">
    <source>
        <dbReference type="ARBA" id="ARBA00004787"/>
    </source>
</evidence>
<dbReference type="InterPro" id="IPR034683">
    <property type="entry name" value="IspD/TarI"/>
</dbReference>
<dbReference type="EMBL" id="JACBYE010000030">
    <property type="protein sequence ID" value="NYS94308.1"/>
    <property type="molecule type" value="Genomic_DNA"/>
</dbReference>
<dbReference type="EC" id="2.7.7.60" evidence="7"/>
<dbReference type="FunFam" id="3.90.550.10:FF:000003">
    <property type="entry name" value="2-C-methyl-D-erythritol 4-phosphate cytidylyltransferase"/>
    <property type="match status" value="1"/>
</dbReference>
<dbReference type="InterPro" id="IPR050088">
    <property type="entry name" value="IspD/TarI_cytidylyltransf_bact"/>
</dbReference>
<evidence type="ECO:0000256" key="4">
    <source>
        <dbReference type="ARBA" id="ARBA00022679"/>
    </source>
</evidence>
<feature type="site" description="Positions MEP for the nucleophilic attack" evidence="7">
    <location>
        <position position="168"/>
    </location>
</feature>
<dbReference type="Pfam" id="PF01128">
    <property type="entry name" value="IspD"/>
    <property type="match status" value="1"/>
</dbReference>
<comment type="function">
    <text evidence="7">Catalyzes the formation of 4-diphosphocytidyl-2-C-methyl-D-erythritol from CTP and 2-C-methyl-D-erythritol 4-phosphate (MEP).</text>
</comment>
<reference evidence="9 10" key="1">
    <citation type="submission" date="2020-07" db="EMBL/GenBank/DDBJ databases">
        <title>MOT database genomes.</title>
        <authorList>
            <person name="Joseph S."/>
            <person name="Aduse-Opoku J."/>
            <person name="Hashim A."/>
            <person name="Wade W."/>
            <person name="Curtis M."/>
        </authorList>
    </citation>
    <scope>NUCLEOTIDE SEQUENCE [LARGE SCALE GENOMIC DNA]</scope>
    <source>
        <strain evidence="9 10">DSM 100099</strain>
    </source>
</reference>
<comment type="catalytic activity">
    <reaction evidence="1 7">
        <text>2-C-methyl-D-erythritol 4-phosphate + CTP + H(+) = 4-CDP-2-C-methyl-D-erythritol + diphosphate</text>
        <dbReference type="Rhea" id="RHEA:13429"/>
        <dbReference type="ChEBI" id="CHEBI:15378"/>
        <dbReference type="ChEBI" id="CHEBI:33019"/>
        <dbReference type="ChEBI" id="CHEBI:37563"/>
        <dbReference type="ChEBI" id="CHEBI:57823"/>
        <dbReference type="ChEBI" id="CHEBI:58262"/>
        <dbReference type="EC" id="2.7.7.60"/>
    </reaction>
</comment>
<proteinExistence type="inferred from homology"/>
<dbReference type="GO" id="GO:0019288">
    <property type="term" value="P:isopentenyl diphosphate biosynthetic process, methylerythritol 4-phosphate pathway"/>
    <property type="evidence" value="ECO:0007669"/>
    <property type="project" value="UniProtKB-UniRule"/>
</dbReference>
<feature type="region of interest" description="Disordered" evidence="8">
    <location>
        <begin position="251"/>
        <end position="281"/>
    </location>
</feature>
<feature type="site" description="Transition state stabilizer" evidence="7">
    <location>
        <position position="24"/>
    </location>
</feature>
<dbReference type="HAMAP" id="MF_00108">
    <property type="entry name" value="IspD"/>
    <property type="match status" value="1"/>
</dbReference>
<dbReference type="AlphaFoldDB" id="A0A853EZS6"/>
<evidence type="ECO:0000313" key="10">
    <source>
        <dbReference type="Proteomes" id="UP000561011"/>
    </source>
</evidence>
<dbReference type="InterPro" id="IPR018294">
    <property type="entry name" value="ISPD_synthase_CS"/>
</dbReference>
<evidence type="ECO:0000256" key="5">
    <source>
        <dbReference type="ARBA" id="ARBA00022695"/>
    </source>
</evidence>
<evidence type="ECO:0000256" key="7">
    <source>
        <dbReference type="HAMAP-Rule" id="MF_00108"/>
    </source>
</evidence>
<protein>
    <recommendedName>
        <fullName evidence="7">2-C-methyl-D-erythritol 4-phosphate cytidylyltransferase</fullName>
        <ecNumber evidence="7">2.7.7.60</ecNumber>
    </recommendedName>
    <alternativeName>
        <fullName evidence="7">4-diphosphocytidyl-2C-methyl-D-erythritol synthase</fullName>
    </alternativeName>
    <alternativeName>
        <fullName evidence="7">MEP cytidylyltransferase</fullName>
        <shortName evidence="7">MCT</shortName>
    </alternativeName>
</protein>
<dbReference type="CDD" id="cd02516">
    <property type="entry name" value="CDP-ME_synthetase"/>
    <property type="match status" value="1"/>
</dbReference>
<dbReference type="PROSITE" id="PS01295">
    <property type="entry name" value="ISPD"/>
    <property type="match status" value="1"/>
</dbReference>
<dbReference type="PANTHER" id="PTHR32125">
    <property type="entry name" value="2-C-METHYL-D-ERYTHRITOL 4-PHOSPHATE CYTIDYLYLTRANSFERASE, CHLOROPLASTIC"/>
    <property type="match status" value="1"/>
</dbReference>
<comment type="caution">
    <text evidence="9">The sequence shown here is derived from an EMBL/GenBank/DDBJ whole genome shotgun (WGS) entry which is preliminary data.</text>
</comment>
<feature type="site" description="Transition state stabilizer" evidence="7">
    <location>
        <position position="17"/>
    </location>
</feature>
<keyword evidence="5 7" id="KW-0548">Nucleotidyltransferase</keyword>
<evidence type="ECO:0000256" key="1">
    <source>
        <dbReference type="ARBA" id="ARBA00001282"/>
    </source>
</evidence>
<evidence type="ECO:0000313" key="9">
    <source>
        <dbReference type="EMBL" id="NYS94308.1"/>
    </source>
</evidence>
<evidence type="ECO:0000256" key="3">
    <source>
        <dbReference type="ARBA" id="ARBA00009789"/>
    </source>
</evidence>
<evidence type="ECO:0000256" key="8">
    <source>
        <dbReference type="SAM" id="MobiDB-lite"/>
    </source>
</evidence>
<comment type="pathway">
    <text evidence="2 7">Isoprenoid biosynthesis; isopentenyl diphosphate biosynthesis via DXP pathway; isopentenyl diphosphate from 1-deoxy-D-xylulose 5-phosphate: step 2/6.</text>
</comment>
<dbReference type="InterPro" id="IPR001228">
    <property type="entry name" value="IspD"/>
</dbReference>
<dbReference type="SUPFAM" id="SSF53448">
    <property type="entry name" value="Nucleotide-diphospho-sugar transferases"/>
    <property type="match status" value="1"/>
</dbReference>
<keyword evidence="4 7" id="KW-0808">Transferase</keyword>
<dbReference type="NCBIfam" id="TIGR00453">
    <property type="entry name" value="ispD"/>
    <property type="match status" value="1"/>
</dbReference>
<sequence length="281" mass="27677">MTPSAVAVLTAAGSGARLGLGYPKALAELAACTLVGHAASRLSASGEITQIVVTAPAEHHGAVSEALSATPGVTVPWRVVEGGPSRQASVAAGLAELARTMDAGAPYDVVLVHDAARPLASAALVSRVVAAVREGAGAVVPGLPVTDTIKSVAVSADGPERVTGTVDRSVLRAVQTPQGFAWDLLLRAHAAGADRAQDESTAATDDSSLVEALGEAVHVVPGEAAALKITTTYDLAVAGLLLAEAVAGTDAADTGSPVTSQPTTAVPTTGVPKTAVPTTGA</sequence>
<dbReference type="UniPathway" id="UPA00056">
    <property type="reaction ID" value="UER00093"/>
</dbReference>
<gene>
    <name evidence="7 9" type="primary">ispD</name>
    <name evidence="9" type="ORF">HZZ10_12365</name>
</gene>
<evidence type="ECO:0000256" key="6">
    <source>
        <dbReference type="ARBA" id="ARBA00023229"/>
    </source>
</evidence>
<keyword evidence="10" id="KW-1185">Reference proteome</keyword>
<comment type="similarity">
    <text evidence="3 7">Belongs to the IspD/TarI cytidylyltransferase family. IspD subfamily.</text>
</comment>
<feature type="site" description="Positions MEP for the nucleophilic attack" evidence="7">
    <location>
        <position position="228"/>
    </location>
</feature>
<name>A0A853EZS6_9MICO</name>
<dbReference type="Proteomes" id="UP000561011">
    <property type="component" value="Unassembled WGS sequence"/>
</dbReference>